<evidence type="ECO:0000313" key="2">
    <source>
        <dbReference type="EMBL" id="KAB2603079.1"/>
    </source>
</evidence>
<dbReference type="Proteomes" id="UP000327157">
    <property type="component" value="Chromosome 10"/>
</dbReference>
<evidence type="ECO:0000313" key="3">
    <source>
        <dbReference type="Proteomes" id="UP000327157"/>
    </source>
</evidence>
<keyword evidence="3" id="KW-1185">Reference proteome</keyword>
<dbReference type="EMBL" id="SMOL01000695">
    <property type="protein sequence ID" value="KAB2603079.1"/>
    <property type="molecule type" value="Genomic_DNA"/>
</dbReference>
<reference evidence="2 3" key="1">
    <citation type="submission" date="2019-09" db="EMBL/GenBank/DDBJ databases">
        <authorList>
            <person name="Ou C."/>
        </authorList>
    </citation>
    <scope>NUCLEOTIDE SEQUENCE [LARGE SCALE GENOMIC DNA]</scope>
    <source>
        <strain evidence="2">S2</strain>
        <tissue evidence="2">Leaf</tissue>
    </source>
</reference>
<organism evidence="2 3">
    <name type="scientific">Pyrus ussuriensis x Pyrus communis</name>
    <dbReference type="NCBI Taxonomy" id="2448454"/>
    <lineage>
        <taxon>Eukaryota</taxon>
        <taxon>Viridiplantae</taxon>
        <taxon>Streptophyta</taxon>
        <taxon>Embryophyta</taxon>
        <taxon>Tracheophyta</taxon>
        <taxon>Spermatophyta</taxon>
        <taxon>Magnoliopsida</taxon>
        <taxon>eudicotyledons</taxon>
        <taxon>Gunneridae</taxon>
        <taxon>Pentapetalae</taxon>
        <taxon>rosids</taxon>
        <taxon>fabids</taxon>
        <taxon>Rosales</taxon>
        <taxon>Rosaceae</taxon>
        <taxon>Amygdaloideae</taxon>
        <taxon>Maleae</taxon>
        <taxon>Pyrus</taxon>
    </lineage>
</organism>
<proteinExistence type="predicted"/>
<gene>
    <name evidence="2" type="ORF">D8674_004084</name>
</gene>
<accession>A0A5N5FIW9</accession>
<sequence length="61" mass="6935">MNKAKAMQALEHRDKPSAIMYFQAEEEDDADTNDVEDDTDAKSKSDSTEESAEESERHDEL</sequence>
<feature type="region of interest" description="Disordered" evidence="1">
    <location>
        <begin position="22"/>
        <end position="61"/>
    </location>
</feature>
<protein>
    <submittedName>
        <fullName evidence="2">Calreticulin</fullName>
    </submittedName>
</protein>
<reference evidence="2 3" key="3">
    <citation type="submission" date="2019-11" db="EMBL/GenBank/DDBJ databases">
        <title>A de novo genome assembly of a pear dwarfing rootstock.</title>
        <authorList>
            <person name="Wang F."/>
            <person name="Wang J."/>
            <person name="Li S."/>
            <person name="Zhang Y."/>
            <person name="Fang M."/>
            <person name="Ma L."/>
            <person name="Zhao Y."/>
            <person name="Jiang S."/>
        </authorList>
    </citation>
    <scope>NUCLEOTIDE SEQUENCE [LARGE SCALE GENOMIC DNA]</scope>
    <source>
        <strain evidence="2">S2</strain>
        <tissue evidence="2">Leaf</tissue>
    </source>
</reference>
<evidence type="ECO:0000256" key="1">
    <source>
        <dbReference type="SAM" id="MobiDB-lite"/>
    </source>
</evidence>
<name>A0A5N5FIW9_9ROSA</name>
<reference evidence="3" key="2">
    <citation type="submission" date="2019-10" db="EMBL/GenBank/DDBJ databases">
        <title>A de novo genome assembly of a pear dwarfing rootstock.</title>
        <authorList>
            <person name="Wang F."/>
            <person name="Wang J."/>
            <person name="Li S."/>
            <person name="Zhang Y."/>
            <person name="Fang M."/>
            <person name="Ma L."/>
            <person name="Zhao Y."/>
            <person name="Jiang S."/>
        </authorList>
    </citation>
    <scope>NUCLEOTIDE SEQUENCE [LARGE SCALE GENOMIC DNA]</scope>
</reference>
<feature type="compositionally biased region" description="Acidic residues" evidence="1">
    <location>
        <begin position="24"/>
        <end position="39"/>
    </location>
</feature>
<comment type="caution">
    <text evidence="2">The sequence shown here is derived from an EMBL/GenBank/DDBJ whole genome shotgun (WGS) entry which is preliminary data.</text>
</comment>
<dbReference type="AlphaFoldDB" id="A0A5N5FIW9"/>